<reference evidence="1 2" key="1">
    <citation type="submission" date="2020-05" db="EMBL/GenBank/DDBJ databases">
        <title>Identification and distribution of gene clusters putatively required for synthesis of sphingolipid metabolism inhibitors in phylogenetically diverse species of the filamentous fungus Fusarium.</title>
        <authorList>
            <person name="Kim H.-S."/>
            <person name="Busman M."/>
            <person name="Brown D.W."/>
            <person name="Divon H."/>
            <person name="Uhlig S."/>
            <person name="Proctor R.H."/>
        </authorList>
    </citation>
    <scope>NUCLEOTIDE SEQUENCE [LARGE SCALE GENOMIC DNA]</scope>
    <source>
        <strain evidence="1 2">NRRL 66235</strain>
    </source>
</reference>
<name>A0A8H5YQU8_9HYPO</name>
<dbReference type="OrthoDB" id="5054326at2759"/>
<sequence length="281" mass="30506">MAKIKFKDRKFLAKLKVRRILKKDAAAANVAHEALGPVSLERVICLLEEARALHEKQQAYDAGKKTAAQDGGGIWDGTTAVASSSLERIISNAFVGSALELNALTASMGNMAIQQAPRDVERGRYRSFFAMNAPQGNPFAAAGAANVPFPPNLQQQPFTGQHFGPPAPLWFRKVSNECARIFMGSTLAPLPWSRIALFRKTLHLATQTASDCSTRDEVPAAMAVDLASSPRALVALESQLVRLCEICTVCLGLNGVQVNAYSVELAHSFELRLQRNRDFDG</sequence>
<accession>A0A8H5YQU8</accession>
<organism evidence="1 2">
    <name type="scientific">Fusarium mundagurra</name>
    <dbReference type="NCBI Taxonomy" id="1567541"/>
    <lineage>
        <taxon>Eukaryota</taxon>
        <taxon>Fungi</taxon>
        <taxon>Dikarya</taxon>
        <taxon>Ascomycota</taxon>
        <taxon>Pezizomycotina</taxon>
        <taxon>Sordariomycetes</taxon>
        <taxon>Hypocreomycetidae</taxon>
        <taxon>Hypocreales</taxon>
        <taxon>Nectriaceae</taxon>
        <taxon>Fusarium</taxon>
        <taxon>Fusarium fujikuroi species complex</taxon>
    </lineage>
</organism>
<proteinExistence type="predicted"/>
<gene>
    <name evidence="1" type="ORF">FMUND_6689</name>
</gene>
<dbReference type="AlphaFoldDB" id="A0A8H5YQU8"/>
<comment type="caution">
    <text evidence="1">The sequence shown here is derived from an EMBL/GenBank/DDBJ whole genome shotgun (WGS) entry which is preliminary data.</text>
</comment>
<protein>
    <submittedName>
        <fullName evidence="1">Meiosis mei2</fullName>
    </submittedName>
</protein>
<dbReference type="EMBL" id="JAAOAN010000219">
    <property type="protein sequence ID" value="KAF5715772.1"/>
    <property type="molecule type" value="Genomic_DNA"/>
</dbReference>
<evidence type="ECO:0000313" key="1">
    <source>
        <dbReference type="EMBL" id="KAF5715772.1"/>
    </source>
</evidence>
<evidence type="ECO:0000313" key="2">
    <source>
        <dbReference type="Proteomes" id="UP000544331"/>
    </source>
</evidence>
<dbReference type="Proteomes" id="UP000544331">
    <property type="component" value="Unassembled WGS sequence"/>
</dbReference>
<keyword evidence="2" id="KW-1185">Reference proteome</keyword>